<keyword evidence="5 7" id="KW-1133">Transmembrane helix</keyword>
<evidence type="ECO:0000256" key="5">
    <source>
        <dbReference type="ARBA" id="ARBA00022989"/>
    </source>
</evidence>
<feature type="transmembrane region" description="Helical" evidence="7">
    <location>
        <begin position="113"/>
        <end position="136"/>
    </location>
</feature>
<proteinExistence type="inferred from homology"/>
<evidence type="ECO:0000256" key="7">
    <source>
        <dbReference type="SAM" id="Phobius"/>
    </source>
</evidence>
<keyword evidence="9" id="KW-1185">Reference proteome</keyword>
<keyword evidence="3" id="KW-1003">Cell membrane</keyword>
<evidence type="ECO:0000256" key="1">
    <source>
        <dbReference type="ARBA" id="ARBA00004651"/>
    </source>
</evidence>
<feature type="transmembrane region" description="Helical" evidence="7">
    <location>
        <begin position="86"/>
        <end position="107"/>
    </location>
</feature>
<gene>
    <name evidence="8" type="ORF">MKQ68_09200</name>
</gene>
<evidence type="ECO:0000256" key="3">
    <source>
        <dbReference type="ARBA" id="ARBA00022475"/>
    </source>
</evidence>
<dbReference type="InterPro" id="IPR032808">
    <property type="entry name" value="DoxX"/>
</dbReference>
<dbReference type="PANTHER" id="PTHR33452:SF1">
    <property type="entry name" value="INNER MEMBRANE PROTEIN YPHA-RELATED"/>
    <property type="match status" value="1"/>
</dbReference>
<keyword evidence="4 7" id="KW-0812">Transmembrane</keyword>
<feature type="transmembrane region" description="Helical" evidence="7">
    <location>
        <begin position="61"/>
        <end position="81"/>
    </location>
</feature>
<dbReference type="Proteomes" id="UP001162741">
    <property type="component" value="Chromosome"/>
</dbReference>
<organism evidence="8 9">
    <name type="scientific">Chitinophaga horti</name>
    <dbReference type="NCBI Taxonomy" id="2920382"/>
    <lineage>
        <taxon>Bacteria</taxon>
        <taxon>Pseudomonadati</taxon>
        <taxon>Bacteroidota</taxon>
        <taxon>Chitinophagia</taxon>
        <taxon>Chitinophagales</taxon>
        <taxon>Chitinophagaceae</taxon>
        <taxon>Chitinophaga</taxon>
    </lineage>
</organism>
<dbReference type="RefSeq" id="WP_264283039.1">
    <property type="nucleotide sequence ID" value="NZ_CP107006.1"/>
</dbReference>
<name>A0ABY6J6H5_9BACT</name>
<accession>A0ABY6J6H5</accession>
<dbReference type="InterPro" id="IPR051907">
    <property type="entry name" value="DoxX-like_oxidoreductase"/>
</dbReference>
<comment type="subcellular location">
    <subcellularLocation>
        <location evidence="1">Cell membrane</location>
        <topology evidence="1">Multi-pass membrane protein</topology>
    </subcellularLocation>
</comment>
<dbReference type="Pfam" id="PF07681">
    <property type="entry name" value="DoxX"/>
    <property type="match status" value="1"/>
</dbReference>
<evidence type="ECO:0000256" key="6">
    <source>
        <dbReference type="ARBA" id="ARBA00023136"/>
    </source>
</evidence>
<dbReference type="EMBL" id="CP107006">
    <property type="protein sequence ID" value="UYQ95271.1"/>
    <property type="molecule type" value="Genomic_DNA"/>
</dbReference>
<feature type="transmembrane region" description="Helical" evidence="7">
    <location>
        <begin position="21"/>
        <end position="41"/>
    </location>
</feature>
<comment type="similarity">
    <text evidence="2">Belongs to the DoxX family.</text>
</comment>
<evidence type="ECO:0000313" key="8">
    <source>
        <dbReference type="EMBL" id="UYQ95271.1"/>
    </source>
</evidence>
<dbReference type="PANTHER" id="PTHR33452">
    <property type="entry name" value="OXIDOREDUCTASE CATD-RELATED"/>
    <property type="match status" value="1"/>
</dbReference>
<sequence length="151" mass="16824">MNMLQRIDRWGQTHHPRWIDGLRVLLGLVLIAKGIQFIGNIDQLNATIQQQPFLSVMSMWLAHYIVFAHLCGGILITMGLLTRVAVLANIPVLLGALIFIQTATPLFNVHTELWLTLVVLAGLLFFMVEGSGPISVDHYMAMHPEKKTDAA</sequence>
<evidence type="ECO:0000256" key="4">
    <source>
        <dbReference type="ARBA" id="ARBA00022692"/>
    </source>
</evidence>
<reference evidence="8" key="1">
    <citation type="submission" date="2022-10" db="EMBL/GenBank/DDBJ databases">
        <title>Chitinophaga sp. nov., isolated from soil.</title>
        <authorList>
            <person name="Jeon C.O."/>
        </authorList>
    </citation>
    <scope>NUCLEOTIDE SEQUENCE</scope>
    <source>
        <strain evidence="8">R8</strain>
    </source>
</reference>
<keyword evidence="6 7" id="KW-0472">Membrane</keyword>
<protein>
    <submittedName>
        <fullName evidence="8">DoxX family protein</fullName>
    </submittedName>
</protein>
<evidence type="ECO:0000313" key="9">
    <source>
        <dbReference type="Proteomes" id="UP001162741"/>
    </source>
</evidence>
<evidence type="ECO:0000256" key="2">
    <source>
        <dbReference type="ARBA" id="ARBA00006679"/>
    </source>
</evidence>